<reference evidence="5 6" key="1">
    <citation type="journal article" date="2014" name="Int. J. Syst. Evol. Microbiol.">
        <title>Methanobacterium paludis sp. nov. and a novel strain of Methanobacterium lacus isolated from northern peatlands.</title>
        <authorList>
            <person name="Cadillo-Quiroz H."/>
            <person name="Brauer S.L."/>
            <person name="Goodson N."/>
            <person name="Yavitt J.B."/>
            <person name="Zinder S.H."/>
        </authorList>
    </citation>
    <scope>NUCLEOTIDE SEQUENCE [LARGE SCALE GENOMIC DNA]</scope>
    <source>
        <strain evidence="6">DSM 25820 / JCM 18151 / SWAN1</strain>
    </source>
</reference>
<evidence type="ECO:0000313" key="5">
    <source>
        <dbReference type="EMBL" id="AEG17755.1"/>
    </source>
</evidence>
<keyword evidence="6" id="KW-1185">Reference proteome</keyword>
<keyword evidence="1" id="KW-0732">Signal</keyword>
<dbReference type="Gene3D" id="3.90.70.10">
    <property type="entry name" value="Cysteine proteinases"/>
    <property type="match status" value="1"/>
</dbReference>
<feature type="transmembrane region" description="Helical" evidence="3">
    <location>
        <begin position="38"/>
        <end position="61"/>
    </location>
</feature>
<dbReference type="Proteomes" id="UP000009231">
    <property type="component" value="Chromosome"/>
</dbReference>
<organism evidence="5 6">
    <name type="scientific">Methanobacterium paludis (strain DSM 25820 / JCM 18151 / SWAN1)</name>
    <dbReference type="NCBI Taxonomy" id="868131"/>
    <lineage>
        <taxon>Archaea</taxon>
        <taxon>Methanobacteriati</taxon>
        <taxon>Methanobacteriota</taxon>
        <taxon>Methanomada group</taxon>
        <taxon>Methanobacteria</taxon>
        <taxon>Methanobacteriales</taxon>
        <taxon>Methanobacteriaceae</taxon>
        <taxon>Methanobacterium</taxon>
    </lineage>
</organism>
<dbReference type="InterPro" id="IPR012334">
    <property type="entry name" value="Pectin_lyas_fold"/>
</dbReference>
<dbReference type="InterPro" id="IPR006626">
    <property type="entry name" value="PbH1"/>
</dbReference>
<keyword evidence="3" id="KW-0812">Transmembrane</keyword>
<keyword evidence="2" id="KW-0677">Repeat</keyword>
<dbReference type="SMART" id="SM00710">
    <property type="entry name" value="PbH1"/>
    <property type="match status" value="16"/>
</dbReference>
<keyword evidence="3" id="KW-0472">Membrane</keyword>
<dbReference type="Gene3D" id="2.60.40.1220">
    <property type="match status" value="4"/>
</dbReference>
<dbReference type="GO" id="GO:0005524">
    <property type="term" value="F:ATP binding"/>
    <property type="evidence" value="ECO:0007669"/>
    <property type="project" value="InterPro"/>
</dbReference>
<dbReference type="GO" id="GO:0008233">
    <property type="term" value="F:peptidase activity"/>
    <property type="evidence" value="ECO:0007669"/>
    <property type="project" value="InterPro"/>
</dbReference>
<dbReference type="InterPro" id="IPR014755">
    <property type="entry name" value="Cu-Rt/internalin_Ig-like"/>
</dbReference>
<dbReference type="Pfam" id="PF13205">
    <property type="entry name" value="Big_5"/>
    <property type="match status" value="4"/>
</dbReference>
<dbReference type="InterPro" id="IPR006633">
    <property type="entry name" value="Carb-bd_sugar_hydrolysis-dom"/>
</dbReference>
<dbReference type="eggNOG" id="arCOG03946">
    <property type="taxonomic scope" value="Archaea"/>
</dbReference>
<dbReference type="InterPro" id="IPR007742">
    <property type="entry name" value="NosD_dom"/>
</dbReference>
<dbReference type="Pfam" id="PF09373">
    <property type="entry name" value="PMBR"/>
    <property type="match status" value="4"/>
</dbReference>
<dbReference type="GO" id="GO:0016020">
    <property type="term" value="C:membrane"/>
    <property type="evidence" value="ECO:0007669"/>
    <property type="project" value="InterPro"/>
</dbReference>
<evidence type="ECO:0000259" key="4">
    <source>
        <dbReference type="PROSITE" id="PS50990"/>
    </source>
</evidence>
<dbReference type="InterPro" id="IPR011050">
    <property type="entry name" value="Pectin_lyase_fold/virulence"/>
</dbReference>
<dbReference type="eggNOG" id="arCOG02522">
    <property type="taxonomic scope" value="Archaea"/>
</dbReference>
<dbReference type="SMART" id="SM00722">
    <property type="entry name" value="CASH"/>
    <property type="match status" value="3"/>
</dbReference>
<evidence type="ECO:0000256" key="3">
    <source>
        <dbReference type="SAM" id="Phobius"/>
    </source>
</evidence>
<dbReference type="Pfam" id="PF05048">
    <property type="entry name" value="NosD"/>
    <property type="match status" value="1"/>
</dbReference>
<dbReference type="eggNOG" id="arCOG02552">
    <property type="taxonomic scope" value="Archaea"/>
</dbReference>
<evidence type="ECO:0000256" key="1">
    <source>
        <dbReference type="ARBA" id="ARBA00022729"/>
    </source>
</evidence>
<dbReference type="Gene3D" id="2.160.20.10">
    <property type="entry name" value="Single-stranded right-handed beta-helix, Pectin lyase-like"/>
    <property type="match status" value="3"/>
</dbReference>
<dbReference type="InterPro" id="IPR005074">
    <property type="entry name" value="Peptidase_C39"/>
</dbReference>
<gene>
    <name evidence="5" type="ordered locus">MSWAN_0722</name>
</gene>
<dbReference type="InterPro" id="IPR039448">
    <property type="entry name" value="Beta_helix"/>
</dbReference>
<dbReference type="Pfam" id="PF13229">
    <property type="entry name" value="Beta_helix"/>
    <property type="match status" value="2"/>
</dbReference>
<dbReference type="InterPro" id="IPR022441">
    <property type="entry name" value="Para_beta_helix_rpt-2"/>
</dbReference>
<dbReference type="NCBIfam" id="TIGR03804">
    <property type="entry name" value="para_beta_helix"/>
    <property type="match status" value="7"/>
</dbReference>
<dbReference type="EMBL" id="CP002772">
    <property type="protein sequence ID" value="AEG17755.1"/>
    <property type="molecule type" value="Genomic_DNA"/>
</dbReference>
<dbReference type="SUPFAM" id="SSF51126">
    <property type="entry name" value="Pectin lyase-like"/>
    <property type="match status" value="3"/>
</dbReference>
<dbReference type="HOGENOM" id="CLU_229756_0_0_2"/>
<evidence type="ECO:0000256" key="2">
    <source>
        <dbReference type="ARBA" id="ARBA00022737"/>
    </source>
</evidence>
<feature type="domain" description="Peptidase C39" evidence="4">
    <location>
        <begin position="1978"/>
        <end position="2097"/>
    </location>
</feature>
<dbReference type="PROSITE" id="PS50990">
    <property type="entry name" value="PEPTIDASE_C39"/>
    <property type="match status" value="1"/>
</dbReference>
<dbReference type="GO" id="GO:0006508">
    <property type="term" value="P:proteolysis"/>
    <property type="evidence" value="ECO:0007669"/>
    <property type="project" value="InterPro"/>
</dbReference>
<keyword evidence="3" id="KW-1133">Transmembrane helix</keyword>
<dbReference type="InterPro" id="IPR018975">
    <property type="entry name" value="Pseudomurein-binding_repeat"/>
</dbReference>
<proteinExistence type="predicted"/>
<dbReference type="InterPro" id="IPR032812">
    <property type="entry name" value="SbsA_Ig"/>
</dbReference>
<name>F6D7H3_METPW</name>
<evidence type="ECO:0000313" key="6">
    <source>
        <dbReference type="Proteomes" id="UP000009231"/>
    </source>
</evidence>
<accession>F6D7H3</accession>
<protein>
    <submittedName>
        <fullName evidence="5">Parallel beta-helix repeat protein</fullName>
    </submittedName>
</protein>
<sequence length="2342" mass="251409">MAHFTPQSDLIVNIIYEFSIILYKNNTMEGFIINGKSYFALVFMFGLALFLTIISVSAATWTVNPGENIQSVINNASSNDTIVVNDNNGSAYTYTGNLVVNKTLSLQAKQDGLVAIQATNSSKPVITINLLGNDTKIQGFTIKGATNSDGIYLNGTSGCNITKNSLTNNLYGIYLDTSLNSTISMNTIINNTNSGICLNDSSATVKFNRITGNSKYGLYNIGNGVVNATNNWWGTNKPIMSANNTSDICAAGDTVTYNPWLVLNMTADPGSTNGNSSVTVDLTHNNNGEDTSSSGNVPDDIPINFTTDVGIINSPVNTKNGKTNTIFNSGASTSGTVKITTSLDRQTVQTNVNIDKTAPTIVSSDPKNNEIEVPGNKVIKTTFSEPVKVGTNWIELADGNGTMVPITTSICGNVLTVTPAVFLTNGTRYILLIHTGSLKDLAGNNLAGYVTRFNTDSMAPVITGSDPVKNAMNVPINEIIKVTFNEPIKTGTNWIELVDGNGTMVPITTSICGNVLTVTPAVFLTNGTRYALLIHTGSVKDLAGNNVVGYVTSFDTDSMAPLVTGSDPVRNAVNVPINEIIKVTFNEPIKTGTDWIELMDDGNGAMVPITTSICGNVLTVTPAVFLTNGTIYALLIHTGSVKDLAGNNLAGYVTRFNTDGMAPLVTSSDPVKNAMNVPINKIIKVTFNEPIKTGTNWIELMDNSNRTMVPITTVIRSNTLTITPQNLLIDGRKYSVLIHTNSLKDLAGNNVAAYVTSFATGGIIDAAERVKTYIETNHCLPSSVTISGIQVNMPQFLQLSAKTVLNINNDVNTPIVLGNVGSAPNPAETMTNGIFNSTEYLNIANRVNSFMNSNGKAPNYATSSLGNMRYESLVYMYSQIMSSYNNNNVLPGFIKVNSWAVVSNSNTVFYSVDQVNDAASRVKAYVEVNHRLPNYVTMSGKQVTMPQFLQLSTTTLLNIEGNFDASTALQSYGSAPNPAETIKSKNMGQVEYVNIACNVQTFMDVFGKAPNYATSSLGNIRYESLVYTYSQLLNYYSLNNYLPENVAVDPWSVVSNSNTVFYSVDQVNDAADQVKVYVEVNHRLPNYVTISGKQVTMPQFLQLSNAELLNISGTLCTSFISRSYGTAPAPSETAKNGNINSTEYLDIANRVNSFMNSNGKAPNYATSSLGNIRYESLIYMNSQILGSYGSINGTLPDYITVNPWAIVSNLNTVFIGMDQVNNASGTVKSYVETNHQLPNCVTISGKQVTMPQFLQLLTTTMLNRESNLNTSIVLRIIGNATNSTEDITSGDIQYSEYIDIAKDAKKFMDSNGTAPNYAYQTSLGTHMGFASLVYMYSQIMNSYHTNNTLPDYVTVTPWIAVSNPNAIYNYQSNKIFNSIQAAIDDLDTLNSETIGLGIGTILENVIVNKELTIMSIPTVNVTVQAANPNLPVFTITTDGSGSIIQDLVIQGSTNNAGIYINNSFYNTISDDIISCNNNGIYVDNATDNQIADSNISNNTLNGIFIGTGSDNNTVAGNTLTNNGYGISINSSSNNTVSNNILSNNSLDGINLKNSSADINFNKIVANSRYGLYNTGNGTVNATNNWWGSNSLEISSNDPSDICIAGGTVNCDQWLVLNVTSSCDRSNTNGTCYKYIITADLTQNNQGKDTTSGDGPFSGSTLPDGIPISFNTTFGTINTPVSTKNGKSVAIISSSAAGLANVSTTLDNQTITIPVNITCVNVLGIYNTRTNEGFTTIQSAINSNDTLDWDTITLADGTYTENVVVYKTLTIKPVSGANVTVQAADPYNAVFTTIGSGSTIQNLNIIGAAGSYGILGYSNNLNITGNTISANNYGISLYNSNNNTISGNTVKNNWYGAIIFNSNNNTISRNNVTDNWYGVYSYNSSSTRMSENIITSNWYGIFINISNGTSLSGNTVKSNGFGMYLFNSTSTTISGNTVIDNEEGISYYKSNSSTISGNTITNNAIVDSSVTDTTGIIIQTNIWNCGPASLVTVMNNMGVNATQDELASLSGTDKSGTTMYGLVHAAQLKGLNATGMILPVDQLEQGNIILLTVDGLYHFSVIKNINGTTVYLADSAFGNINMTLDNFTAMYSGYVLIITNNSTNSTVNGTVLTNEQMQNIKGTWLEALAPAAPLVLIPGAGEVILVGIAGVVVGYAVYTYVIDPYLNSHKSTPSYSPHGYRTTVNAPRYTKRTPYYSRYPSKHKSGYVSPSKGYVSTKTVASIDLEYQRLYDKYLNKKSAELAKIYNTLNSGQKQEVIHVPHELKNLKSQGGSIKGPDGDKGEFILNLYKDSVKKINKGVAKCKAGDVVGGTADIALGIAGIHTANAYLISEILPEEVLLNLK</sequence>
<dbReference type="KEGG" id="mew:MSWAN_0722"/>
<dbReference type="eggNOG" id="arCOG02526">
    <property type="taxonomic scope" value="Archaea"/>
</dbReference>
<dbReference type="eggNOG" id="arCOG06761">
    <property type="taxonomic scope" value="Archaea"/>
</dbReference>